<dbReference type="AlphaFoldDB" id="A0A5J9UM15"/>
<organism evidence="1 2">
    <name type="scientific">Eragrostis curvula</name>
    <name type="common">weeping love grass</name>
    <dbReference type="NCBI Taxonomy" id="38414"/>
    <lineage>
        <taxon>Eukaryota</taxon>
        <taxon>Viridiplantae</taxon>
        <taxon>Streptophyta</taxon>
        <taxon>Embryophyta</taxon>
        <taxon>Tracheophyta</taxon>
        <taxon>Spermatophyta</taxon>
        <taxon>Magnoliopsida</taxon>
        <taxon>Liliopsida</taxon>
        <taxon>Poales</taxon>
        <taxon>Poaceae</taxon>
        <taxon>PACMAD clade</taxon>
        <taxon>Chloridoideae</taxon>
        <taxon>Eragrostideae</taxon>
        <taxon>Eragrostidinae</taxon>
        <taxon>Eragrostis</taxon>
    </lineage>
</organism>
<evidence type="ECO:0000313" key="1">
    <source>
        <dbReference type="EMBL" id="TVU24454.1"/>
    </source>
</evidence>
<gene>
    <name evidence="1" type="ORF">EJB05_26891</name>
</gene>
<dbReference type="EMBL" id="RWGY01000013">
    <property type="protein sequence ID" value="TVU24454.1"/>
    <property type="molecule type" value="Genomic_DNA"/>
</dbReference>
<feature type="non-terminal residue" evidence="1">
    <location>
        <position position="1"/>
    </location>
</feature>
<proteinExistence type="predicted"/>
<accession>A0A5J9UM15</accession>
<reference evidence="1 2" key="1">
    <citation type="journal article" date="2019" name="Sci. Rep.">
        <title>A high-quality genome of Eragrostis curvula grass provides insights into Poaceae evolution and supports new strategies to enhance forage quality.</title>
        <authorList>
            <person name="Carballo J."/>
            <person name="Santos B.A.C.M."/>
            <person name="Zappacosta D."/>
            <person name="Garbus I."/>
            <person name="Selva J.P."/>
            <person name="Gallo C.A."/>
            <person name="Diaz A."/>
            <person name="Albertini E."/>
            <person name="Caccamo M."/>
            <person name="Echenique V."/>
        </authorList>
    </citation>
    <scope>NUCLEOTIDE SEQUENCE [LARGE SCALE GENOMIC DNA]</scope>
    <source>
        <strain evidence="2">cv. Victoria</strain>
        <tissue evidence="1">Leaf</tissue>
    </source>
</reference>
<dbReference type="Proteomes" id="UP000324897">
    <property type="component" value="Chromosome 2"/>
</dbReference>
<sequence length="304" mass="30713">MVTTVAAAIVWRPRSAPLLLEALDGAVLKALLLIDRRQLVFHRGEAIKLAQDGLHDFLDGVLVAFLRFLAAVVGGHGASGNESLDRSESHNKQPALKQHQTITMEMHQVPTIVPFFPDEDGGLYGPSSPAPLLGGTAAFTGDAASASTGFGLFGADGEATATDLGADAAARLGAMADAAAALRAAAVADANAELNTAAARTGFCPSNAAACAGFRAHAARSPTPAAATASSTGCSAGDTTASAGADTGSLLRRAGSLASRQCSARPSNTWYGSSTAFAAPAAARYTNSAYPRNRPVPASKQNGP</sequence>
<name>A0A5J9UM15_9POAL</name>
<dbReference type="Gramene" id="TVU24454">
    <property type="protein sequence ID" value="TVU24454"/>
    <property type="gene ID" value="EJB05_26891"/>
</dbReference>
<evidence type="ECO:0000313" key="2">
    <source>
        <dbReference type="Proteomes" id="UP000324897"/>
    </source>
</evidence>
<comment type="caution">
    <text evidence="1">The sequence shown here is derived from an EMBL/GenBank/DDBJ whole genome shotgun (WGS) entry which is preliminary data.</text>
</comment>
<feature type="non-terminal residue" evidence="1">
    <location>
        <position position="304"/>
    </location>
</feature>
<protein>
    <submittedName>
        <fullName evidence="1">Uncharacterized protein</fullName>
    </submittedName>
</protein>
<keyword evidence="2" id="KW-1185">Reference proteome</keyword>